<keyword evidence="2" id="KW-1185">Reference proteome</keyword>
<gene>
    <name evidence="1" type="ORF">chiPu_0023799</name>
</gene>
<evidence type="ECO:0000313" key="2">
    <source>
        <dbReference type="Proteomes" id="UP000287033"/>
    </source>
</evidence>
<dbReference type="Proteomes" id="UP000287033">
    <property type="component" value="Unassembled WGS sequence"/>
</dbReference>
<accession>A0A401TB09</accession>
<reference evidence="1 2" key="1">
    <citation type="journal article" date="2018" name="Nat. Ecol. Evol.">
        <title>Shark genomes provide insights into elasmobranch evolution and the origin of vertebrates.</title>
        <authorList>
            <person name="Hara Y"/>
            <person name="Yamaguchi K"/>
            <person name="Onimaru K"/>
            <person name="Kadota M"/>
            <person name="Koyanagi M"/>
            <person name="Keeley SD"/>
            <person name="Tatsumi K"/>
            <person name="Tanaka K"/>
            <person name="Motone F"/>
            <person name="Kageyama Y"/>
            <person name="Nozu R"/>
            <person name="Adachi N"/>
            <person name="Nishimura O"/>
            <person name="Nakagawa R"/>
            <person name="Tanegashima C"/>
            <person name="Kiyatake I"/>
            <person name="Matsumoto R"/>
            <person name="Murakumo K"/>
            <person name="Nishida K"/>
            <person name="Terakita A"/>
            <person name="Kuratani S"/>
            <person name="Sato K"/>
            <person name="Hyodo S Kuraku.S."/>
        </authorList>
    </citation>
    <scope>NUCLEOTIDE SEQUENCE [LARGE SCALE GENOMIC DNA]</scope>
</reference>
<proteinExistence type="predicted"/>
<dbReference type="EMBL" id="BEZZ01027174">
    <property type="protein sequence ID" value="GCC39807.1"/>
    <property type="molecule type" value="Genomic_DNA"/>
</dbReference>
<protein>
    <submittedName>
        <fullName evidence="1">Uncharacterized protein</fullName>
    </submittedName>
</protein>
<dbReference type="AlphaFoldDB" id="A0A401TB09"/>
<sequence>MERERELQHDVCGGSEHRAIEMALSFRALLIGTGVKFPQSRMLHRVACLFPDPHNVLRTRGRRLLPTVSPHWKPGDRVELMMGTEAARKRVCSTTEPAEIHSKSQALTRISVEGNIGRDSAKNI</sequence>
<comment type="caution">
    <text evidence="1">The sequence shown here is derived from an EMBL/GenBank/DDBJ whole genome shotgun (WGS) entry which is preliminary data.</text>
</comment>
<evidence type="ECO:0000313" key="1">
    <source>
        <dbReference type="EMBL" id="GCC39807.1"/>
    </source>
</evidence>
<name>A0A401TB09_CHIPU</name>
<organism evidence="1 2">
    <name type="scientific">Chiloscyllium punctatum</name>
    <name type="common">Brownbanded bambooshark</name>
    <name type="synonym">Hemiscyllium punctatum</name>
    <dbReference type="NCBI Taxonomy" id="137246"/>
    <lineage>
        <taxon>Eukaryota</taxon>
        <taxon>Metazoa</taxon>
        <taxon>Chordata</taxon>
        <taxon>Craniata</taxon>
        <taxon>Vertebrata</taxon>
        <taxon>Chondrichthyes</taxon>
        <taxon>Elasmobranchii</taxon>
        <taxon>Galeomorphii</taxon>
        <taxon>Galeoidea</taxon>
        <taxon>Orectolobiformes</taxon>
        <taxon>Hemiscylliidae</taxon>
        <taxon>Chiloscyllium</taxon>
    </lineage>
</organism>